<feature type="compositionally biased region" description="Low complexity" evidence="1">
    <location>
        <begin position="375"/>
        <end position="386"/>
    </location>
</feature>
<dbReference type="EMBL" id="ML976103">
    <property type="protein sequence ID" value="KAF1938496.1"/>
    <property type="molecule type" value="Genomic_DNA"/>
</dbReference>
<feature type="compositionally biased region" description="Basic and acidic residues" evidence="1">
    <location>
        <begin position="916"/>
        <end position="936"/>
    </location>
</feature>
<sequence>MSSDQVIGAPFTLASLPKPISSTNGRVHAAGVCSISGIKKRKRTEVAVGLNGECVSIYSLQNPQLVTSHALPPSATLTTAPYSIYRKGSSKITTHRFTYVPLAGLTSAETPQLVCFHEKSLGDHTETFRTTYKPSGSAHISTLDSLPVASGGLAKDATHDLLATFDNGHVVCLSADLEIVRWVAHLTLLLSSEKDEVELEHVSLASAKAVARGLLRSRQDIVAILDPTPDETSDLLDLTQILCVIGRKSDGTRALTLLQVHPRSPDLTPNQLSPLKHLLSWNLPIPSEVSGAHVSPSQIALHASSGALHLLTEGTLLSYDFSGTVPKLSSKLLLSGTSVDSFLRTSQDVLFTTSRRTCRVFDAKYSSLQAVLSMSPDPTTSDPTSPSKKRKHTQPSLNEQSTAPSSLIAYYADLGLVVAAREDEIFGMQFGGAVTRKRVKTEGTLLIDALGKGITPNSKTNAGHSIQKWQDHMADLDKYAAEGEIAKFEEAFAQDLGIGFESTDLAKKQNNEVNGGPLTNGGGPSLPDDDAMVVDKLDDETPEEELRKWKMPKTVPDRQRQQYRQYALYALSRIFRWTEASVSQDRHQGFLSVALFPPNVFQWLLQTGHLTKESIQRSILEDTSFHAQSVSKIADGDIVKALVEYDPDLHILSAVLNHSQFLPAGEVVQAIKLLIEGIDGEPANSEATKLLTNGTALSEDEMDLDIASELEAASDEIDHALSVLDHGLLTRSHTLRPALIRLHTFPAPAISSTLRSMLSRRDLESLIRLLHLELKHGGWTSPLDFVDNEHSPDEGSAEDPDDHAVAIIASLLSCTLDAIGAGAWLASVGTPSSKETSEDIVKSLHNDTHTALSGFFEAHFIRGLVSEFLRYASTIPKSKKPSNKTLELQRKPFGVTSKLSGEQDSPILPLGSKADMGVEKMKNGKGGKKEERSKREMGLLISKRVPKYSFERIVI</sequence>
<dbReference type="Pfam" id="PF10395">
    <property type="entry name" value="Utp8_b_propeller"/>
    <property type="match status" value="1"/>
</dbReference>
<dbReference type="AlphaFoldDB" id="A0A6A5SIZ5"/>
<feature type="region of interest" description="Disordered" evidence="1">
    <location>
        <begin position="509"/>
        <end position="528"/>
    </location>
</feature>
<dbReference type="OrthoDB" id="5330858at2759"/>
<organism evidence="3 4">
    <name type="scientific">Clathrospora elynae</name>
    <dbReference type="NCBI Taxonomy" id="706981"/>
    <lineage>
        <taxon>Eukaryota</taxon>
        <taxon>Fungi</taxon>
        <taxon>Dikarya</taxon>
        <taxon>Ascomycota</taxon>
        <taxon>Pezizomycotina</taxon>
        <taxon>Dothideomycetes</taxon>
        <taxon>Pleosporomycetidae</taxon>
        <taxon>Pleosporales</taxon>
        <taxon>Diademaceae</taxon>
        <taxon>Clathrospora</taxon>
    </lineage>
</organism>
<dbReference type="Proteomes" id="UP000800038">
    <property type="component" value="Unassembled WGS sequence"/>
</dbReference>
<evidence type="ECO:0000313" key="3">
    <source>
        <dbReference type="EMBL" id="KAF1938496.1"/>
    </source>
</evidence>
<gene>
    <name evidence="3" type="ORF">EJ02DRAFT_383603</name>
</gene>
<evidence type="ECO:0000259" key="2">
    <source>
        <dbReference type="Pfam" id="PF10395"/>
    </source>
</evidence>
<reference evidence="3" key="1">
    <citation type="journal article" date="2020" name="Stud. Mycol.">
        <title>101 Dothideomycetes genomes: a test case for predicting lifestyles and emergence of pathogens.</title>
        <authorList>
            <person name="Haridas S."/>
            <person name="Albert R."/>
            <person name="Binder M."/>
            <person name="Bloem J."/>
            <person name="Labutti K."/>
            <person name="Salamov A."/>
            <person name="Andreopoulos B."/>
            <person name="Baker S."/>
            <person name="Barry K."/>
            <person name="Bills G."/>
            <person name="Bluhm B."/>
            <person name="Cannon C."/>
            <person name="Castanera R."/>
            <person name="Culley D."/>
            <person name="Daum C."/>
            <person name="Ezra D."/>
            <person name="Gonzalez J."/>
            <person name="Henrissat B."/>
            <person name="Kuo A."/>
            <person name="Liang C."/>
            <person name="Lipzen A."/>
            <person name="Lutzoni F."/>
            <person name="Magnuson J."/>
            <person name="Mondo S."/>
            <person name="Nolan M."/>
            <person name="Ohm R."/>
            <person name="Pangilinan J."/>
            <person name="Park H.-J."/>
            <person name="Ramirez L."/>
            <person name="Alfaro M."/>
            <person name="Sun H."/>
            <person name="Tritt A."/>
            <person name="Yoshinaga Y."/>
            <person name="Zwiers L.-H."/>
            <person name="Turgeon B."/>
            <person name="Goodwin S."/>
            <person name="Spatafora J."/>
            <person name="Crous P."/>
            <person name="Grigoriev I."/>
        </authorList>
    </citation>
    <scope>NUCLEOTIDE SEQUENCE</scope>
    <source>
        <strain evidence="3">CBS 161.51</strain>
    </source>
</reference>
<proteinExistence type="predicted"/>
<feature type="region of interest" description="Disordered" evidence="1">
    <location>
        <begin position="897"/>
        <end position="936"/>
    </location>
</feature>
<dbReference type="InterPro" id="IPR018843">
    <property type="entry name" value="Utp8_b-prop"/>
</dbReference>
<evidence type="ECO:0000313" key="4">
    <source>
        <dbReference type="Proteomes" id="UP000800038"/>
    </source>
</evidence>
<accession>A0A6A5SIZ5</accession>
<feature type="region of interest" description="Disordered" evidence="1">
    <location>
        <begin position="372"/>
        <end position="401"/>
    </location>
</feature>
<name>A0A6A5SIZ5_9PLEO</name>
<keyword evidence="4" id="KW-1185">Reference proteome</keyword>
<feature type="domain" description="Utp8 beta-propeller" evidence="2">
    <location>
        <begin position="7"/>
        <end position="187"/>
    </location>
</feature>
<evidence type="ECO:0000256" key="1">
    <source>
        <dbReference type="SAM" id="MobiDB-lite"/>
    </source>
</evidence>
<protein>
    <recommendedName>
        <fullName evidence="2">Utp8 beta-propeller domain-containing protein</fullName>
    </recommendedName>
</protein>